<protein>
    <recommendedName>
        <fullName evidence="3">NlpC/P60 domain-containing protein</fullName>
    </recommendedName>
</protein>
<reference evidence="1 2" key="1">
    <citation type="journal article" date="2011" name="Nature">
        <title>A high-resolution map of human evolutionary constraint using 29 mammals.</title>
        <authorList>
            <person name="Lindblad-Toh K."/>
            <person name="Garber M."/>
            <person name="Zuk O."/>
            <person name="Lin M.F."/>
            <person name="Parker B.J."/>
            <person name="Washietl S."/>
            <person name="Kheradpour P."/>
            <person name="Ernst J."/>
            <person name="Jordan G."/>
            <person name="Mauceli E."/>
            <person name="Ward L.D."/>
            <person name="Lowe C.B."/>
            <person name="Holloway A.K."/>
            <person name="Clamp M."/>
            <person name="Gnerre S."/>
            <person name="Alfoldi J."/>
            <person name="Beal K."/>
            <person name="Chang J."/>
            <person name="Clawson H."/>
            <person name="Cuff J."/>
            <person name="Di Palma F."/>
            <person name="Fitzgerald S."/>
            <person name="Flicek P."/>
            <person name="Guttman M."/>
            <person name="Hubisz M.J."/>
            <person name="Jaffe D.B."/>
            <person name="Jungreis I."/>
            <person name="Kent W.J."/>
            <person name="Kostka D."/>
            <person name="Lara M."/>
            <person name="Martins A.L."/>
            <person name="Massingham T."/>
            <person name="Moltke I."/>
            <person name="Raney B.J."/>
            <person name="Rasmussen M.D."/>
            <person name="Robinson J."/>
            <person name="Stark A."/>
            <person name="Vilella A.J."/>
            <person name="Wen J."/>
            <person name="Xie X."/>
            <person name="Zody M.C."/>
            <person name="Baldwin J."/>
            <person name="Bloom T."/>
            <person name="Chin C.W."/>
            <person name="Heiman D."/>
            <person name="Nicol R."/>
            <person name="Nusbaum C."/>
            <person name="Young S."/>
            <person name="Wilkinson J."/>
            <person name="Worley K.C."/>
            <person name="Kovar C.L."/>
            <person name="Muzny D.M."/>
            <person name="Gibbs R.A."/>
            <person name="Cree A."/>
            <person name="Dihn H.H."/>
            <person name="Fowler G."/>
            <person name="Jhangiani S."/>
            <person name="Joshi V."/>
            <person name="Lee S."/>
            <person name="Lewis L.R."/>
            <person name="Nazareth L.V."/>
            <person name="Okwuonu G."/>
            <person name="Santibanez J."/>
            <person name="Warren W.C."/>
            <person name="Mardis E.R."/>
            <person name="Weinstock G.M."/>
            <person name="Wilson R.K."/>
            <person name="Delehaunty K."/>
            <person name="Dooling D."/>
            <person name="Fronik C."/>
            <person name="Fulton L."/>
            <person name="Fulton B."/>
            <person name="Graves T."/>
            <person name="Minx P."/>
            <person name="Sodergren E."/>
            <person name="Birney E."/>
            <person name="Margulies E.H."/>
            <person name="Herrero J."/>
            <person name="Green E.D."/>
            <person name="Haussler D."/>
            <person name="Siepel A."/>
            <person name="Goldman N."/>
            <person name="Pollard K.S."/>
            <person name="Pedersen J.S."/>
            <person name="Lander E.S."/>
            <person name="Kellis M."/>
        </authorList>
    </citation>
    <scope>NUCLEOTIDE SEQUENCE [LARGE SCALE GENOMIC DNA]</scope>
</reference>
<evidence type="ECO:0008006" key="3">
    <source>
        <dbReference type="Google" id="ProtNLM"/>
    </source>
</evidence>
<evidence type="ECO:0000313" key="1">
    <source>
        <dbReference type="Ensembl" id="ENSMLUP00000019435.1"/>
    </source>
</evidence>
<dbReference type="Ensembl" id="ENSMLUT00000029647.1">
    <property type="protein sequence ID" value="ENSMLUP00000019435.1"/>
    <property type="gene ID" value="ENSMLUG00000027968.1"/>
</dbReference>
<dbReference type="GeneTree" id="ENSGT00390000006654"/>
<proteinExistence type="predicted"/>
<reference evidence="1" key="3">
    <citation type="submission" date="2025-09" db="UniProtKB">
        <authorList>
            <consortium name="Ensembl"/>
        </authorList>
    </citation>
    <scope>IDENTIFICATION</scope>
</reference>
<name>G1Q6V2_MYOLU</name>
<dbReference type="OMA" id="PTGRWCG"/>
<dbReference type="AlphaFoldDB" id="G1Q6V2"/>
<organism evidence="1 2">
    <name type="scientific">Myotis lucifugus</name>
    <name type="common">Little brown bat</name>
    <dbReference type="NCBI Taxonomy" id="59463"/>
    <lineage>
        <taxon>Eukaryota</taxon>
        <taxon>Metazoa</taxon>
        <taxon>Chordata</taxon>
        <taxon>Craniata</taxon>
        <taxon>Vertebrata</taxon>
        <taxon>Euteleostomi</taxon>
        <taxon>Mammalia</taxon>
        <taxon>Eutheria</taxon>
        <taxon>Laurasiatheria</taxon>
        <taxon>Chiroptera</taxon>
        <taxon>Yangochiroptera</taxon>
        <taxon>Vespertilionidae</taxon>
        <taxon>Myotis</taxon>
    </lineage>
</organism>
<reference evidence="1" key="2">
    <citation type="submission" date="2025-08" db="UniProtKB">
        <authorList>
            <consortium name="Ensembl"/>
        </authorList>
    </citation>
    <scope>IDENTIFICATION</scope>
</reference>
<sequence length="82" mass="9118">LKFFLSEAFLGQPLETVELEGREPEPGDLFLFRLMAPTGRWCGAHVGLYCGHGEIVHFEGAVAWTRTRLPTTLRAATACTLR</sequence>
<keyword evidence="2" id="KW-1185">Reference proteome</keyword>
<dbReference type="Gene3D" id="3.90.1720.10">
    <property type="entry name" value="endopeptidase domain like (from Nostoc punctiforme)"/>
    <property type="match status" value="1"/>
</dbReference>
<dbReference type="InParanoid" id="G1Q6V2"/>
<evidence type="ECO:0000313" key="2">
    <source>
        <dbReference type="Proteomes" id="UP000001074"/>
    </source>
</evidence>
<dbReference type="Proteomes" id="UP000001074">
    <property type="component" value="Unassembled WGS sequence"/>
</dbReference>
<dbReference type="eggNOG" id="ENOG502SR42">
    <property type="taxonomic scope" value="Eukaryota"/>
</dbReference>
<accession>G1Q6V2</accession>
<dbReference type="EMBL" id="AAPE02053222">
    <property type="status" value="NOT_ANNOTATED_CDS"/>
    <property type="molecule type" value="Genomic_DNA"/>
</dbReference>
<dbReference type="HOGENOM" id="CLU_176660_0_0_1"/>